<dbReference type="AlphaFoldDB" id="A0AAJ2PV34"/>
<keyword evidence="2" id="KW-0472">Membrane</keyword>
<evidence type="ECO:0000313" key="4">
    <source>
        <dbReference type="Proteomes" id="UP001273589"/>
    </source>
</evidence>
<dbReference type="EMBL" id="JARAWN010000223">
    <property type="protein sequence ID" value="MDX3133667.1"/>
    <property type="molecule type" value="Genomic_DNA"/>
</dbReference>
<feature type="region of interest" description="Disordered" evidence="1">
    <location>
        <begin position="137"/>
        <end position="156"/>
    </location>
</feature>
<dbReference type="RefSeq" id="WP_319695402.1">
    <property type="nucleotide sequence ID" value="NZ_JARAWN010000223.1"/>
</dbReference>
<keyword evidence="2" id="KW-0812">Transmembrane</keyword>
<feature type="transmembrane region" description="Helical" evidence="2">
    <location>
        <begin position="84"/>
        <end position="108"/>
    </location>
</feature>
<keyword evidence="2" id="KW-1133">Transmembrane helix</keyword>
<evidence type="ECO:0000313" key="3">
    <source>
        <dbReference type="EMBL" id="MDX3133667.1"/>
    </source>
</evidence>
<accession>A0AAJ2PV34</accession>
<evidence type="ECO:0000256" key="1">
    <source>
        <dbReference type="SAM" id="MobiDB-lite"/>
    </source>
</evidence>
<dbReference type="Proteomes" id="UP001273589">
    <property type="component" value="Unassembled WGS sequence"/>
</dbReference>
<feature type="transmembrane region" description="Helical" evidence="2">
    <location>
        <begin position="31"/>
        <end position="51"/>
    </location>
</feature>
<evidence type="ECO:0000256" key="2">
    <source>
        <dbReference type="SAM" id="Phobius"/>
    </source>
</evidence>
<sequence length="156" mass="15850">MGDDKDGGNGSVRRRPWGTVLSSEPVVTTALLELAGLAVYGVVALVGWLFGLAPDPHLAAFTATVAAAGPAIELYREGRPPRRLAVVAALLALAALSLLGAAATNWALPPGGRPGHRSPGRLSRRDAGRCGCAGSVPRGGGAHVTSKCGTRRRTVG</sequence>
<protein>
    <submittedName>
        <fullName evidence="3">Uncharacterized protein</fullName>
    </submittedName>
</protein>
<name>A0AAJ2PV34_9ACTN</name>
<comment type="caution">
    <text evidence="3">The sequence shown here is derived from an EMBL/GenBank/DDBJ whole genome shotgun (WGS) entry which is preliminary data.</text>
</comment>
<gene>
    <name evidence="3" type="ORF">PV367_28700</name>
</gene>
<organism evidence="3 4">
    <name type="scientific">Streptomyces europaeiscabiei</name>
    <dbReference type="NCBI Taxonomy" id="146819"/>
    <lineage>
        <taxon>Bacteria</taxon>
        <taxon>Bacillati</taxon>
        <taxon>Actinomycetota</taxon>
        <taxon>Actinomycetes</taxon>
        <taxon>Kitasatosporales</taxon>
        <taxon>Streptomycetaceae</taxon>
        <taxon>Streptomyces</taxon>
    </lineage>
</organism>
<proteinExistence type="predicted"/>
<reference evidence="3" key="1">
    <citation type="journal article" date="2023" name="Microb. Genom.">
        <title>Mesoterricola silvestris gen. nov., sp. nov., Mesoterricola sediminis sp. nov., Geothrix oryzae sp. nov., Geothrix edaphica sp. nov., Geothrix rubra sp. nov., and Geothrix limicola sp. nov., six novel members of Acidobacteriota isolated from soils.</title>
        <authorList>
            <person name="Weisberg A.J."/>
            <person name="Pearce E."/>
            <person name="Kramer C.G."/>
            <person name="Chang J.H."/>
            <person name="Clarke C.R."/>
        </authorList>
    </citation>
    <scope>NUCLEOTIDE SEQUENCE</scope>
    <source>
        <strain evidence="3">ND06-05F</strain>
    </source>
</reference>